<dbReference type="PIRSF" id="PIRSF028756">
    <property type="entry name" value="PPK2_prd"/>
    <property type="match status" value="1"/>
</dbReference>
<dbReference type="KEGG" id="chyd:H4K34_07345"/>
<dbReference type="Gene3D" id="3.40.50.300">
    <property type="entry name" value="P-loop containing nucleotide triphosphate hydrolases"/>
    <property type="match status" value="1"/>
</dbReference>
<dbReference type="GO" id="GO:0006793">
    <property type="term" value="P:phosphorus metabolic process"/>
    <property type="evidence" value="ECO:0007669"/>
    <property type="project" value="InterPro"/>
</dbReference>
<name>A0A7H0VJY0_9FLAO</name>
<dbReference type="NCBIfam" id="TIGR03707">
    <property type="entry name" value="PPK2_P_aer"/>
    <property type="match status" value="1"/>
</dbReference>
<dbReference type="RefSeq" id="WP_210760555.1">
    <property type="nucleotide sequence ID" value="NZ_CP060139.1"/>
</dbReference>
<comment type="function">
    <text evidence="4">Uses inorganic polyphosphate (polyP) as a donor to convert GDP to GTP or ADP to ATP.</text>
</comment>
<evidence type="ECO:0000256" key="2">
    <source>
        <dbReference type="ARBA" id="ARBA00022679"/>
    </source>
</evidence>
<dbReference type="InterPro" id="IPR022486">
    <property type="entry name" value="PPK2_PA0141"/>
</dbReference>
<evidence type="ECO:0000256" key="1">
    <source>
        <dbReference type="ARBA" id="ARBA00009924"/>
    </source>
</evidence>
<comment type="similarity">
    <text evidence="1 4">Belongs to the polyphosphate kinase 2 (PPK2) family. Class I subfamily.</text>
</comment>
<dbReference type="EC" id="2.7.4.-" evidence="4"/>
<feature type="domain" description="Polyphosphate kinase-2-related" evidence="5">
    <location>
        <begin position="35"/>
        <end position="252"/>
    </location>
</feature>
<organism evidence="6 7">
    <name type="scientific">Croceimicrobium hydrocarbonivorans</name>
    <dbReference type="NCBI Taxonomy" id="2761580"/>
    <lineage>
        <taxon>Bacteria</taxon>
        <taxon>Pseudomonadati</taxon>
        <taxon>Bacteroidota</taxon>
        <taxon>Flavobacteriia</taxon>
        <taxon>Flavobacteriales</taxon>
        <taxon>Owenweeksiaceae</taxon>
        <taxon>Croceimicrobium</taxon>
    </lineage>
</organism>
<dbReference type="PANTHER" id="PTHR34383">
    <property type="entry name" value="POLYPHOSPHATE:AMP PHOSPHOTRANSFERASE-RELATED"/>
    <property type="match status" value="1"/>
</dbReference>
<evidence type="ECO:0000313" key="7">
    <source>
        <dbReference type="Proteomes" id="UP000516305"/>
    </source>
</evidence>
<dbReference type="PANTHER" id="PTHR34383:SF1">
    <property type="entry name" value="ADP-POLYPHOSPHATE PHOSPHOTRANSFERASE"/>
    <property type="match status" value="1"/>
</dbReference>
<dbReference type="GO" id="GO:0008976">
    <property type="term" value="F:polyphosphate kinase activity"/>
    <property type="evidence" value="ECO:0007669"/>
    <property type="project" value="UniProtKB-UniRule"/>
</dbReference>
<comment type="subunit">
    <text evidence="4">Homotetramer.</text>
</comment>
<dbReference type="InterPro" id="IPR027417">
    <property type="entry name" value="P-loop_NTPase"/>
</dbReference>
<proteinExistence type="inferred from homology"/>
<evidence type="ECO:0000256" key="4">
    <source>
        <dbReference type="RuleBase" id="RU369062"/>
    </source>
</evidence>
<dbReference type="InterPro" id="IPR022488">
    <property type="entry name" value="PPK2-related"/>
</dbReference>
<keyword evidence="2 4" id="KW-0808">Transferase</keyword>
<reference evidence="6 7" key="1">
    <citation type="submission" date="2020-08" db="EMBL/GenBank/DDBJ databases">
        <title>Croceimicrobium hydrocarbonivorans gen. nov., sp. nov., a novel marine bacterium isolated from a bacterial consortium that degrades polyethylene terephthalate.</title>
        <authorList>
            <person name="Liu R."/>
        </authorList>
    </citation>
    <scope>NUCLEOTIDE SEQUENCE [LARGE SCALE GENOMIC DNA]</scope>
    <source>
        <strain evidence="6 7">A20-9</strain>
    </source>
</reference>
<accession>A0A7H0VJY0</accession>
<dbReference type="Pfam" id="PF03976">
    <property type="entry name" value="PPK2"/>
    <property type="match status" value="1"/>
</dbReference>
<dbReference type="AlphaFoldDB" id="A0A7H0VJY0"/>
<dbReference type="Proteomes" id="UP000516305">
    <property type="component" value="Chromosome"/>
</dbReference>
<gene>
    <name evidence="6" type="primary">ppk2</name>
    <name evidence="6" type="ORF">H4K34_07345</name>
</gene>
<dbReference type="EMBL" id="CP060139">
    <property type="protein sequence ID" value="QNR26028.1"/>
    <property type="molecule type" value="Genomic_DNA"/>
</dbReference>
<keyword evidence="3 4" id="KW-0418">Kinase</keyword>
<keyword evidence="7" id="KW-1185">Reference proteome</keyword>
<evidence type="ECO:0000313" key="6">
    <source>
        <dbReference type="EMBL" id="QNR26028.1"/>
    </source>
</evidence>
<dbReference type="InterPro" id="IPR016898">
    <property type="entry name" value="Polyphosphate_phosphotransfera"/>
</dbReference>
<protein>
    <recommendedName>
        <fullName evidence="4">ADP/GDP-polyphosphate phosphotransferase</fullName>
        <ecNumber evidence="4">2.7.4.-</ecNumber>
    </recommendedName>
    <alternativeName>
        <fullName evidence="4">Polyphosphate kinase PPK2</fullName>
    </alternativeName>
</protein>
<dbReference type="SUPFAM" id="SSF52540">
    <property type="entry name" value="P-loop containing nucleoside triphosphate hydrolases"/>
    <property type="match status" value="1"/>
</dbReference>
<evidence type="ECO:0000259" key="5">
    <source>
        <dbReference type="Pfam" id="PF03976"/>
    </source>
</evidence>
<sequence length="253" mass="29716">MALSDAELELLNSPLGLKYLFADKKTDVLKALRLANYEQRLRDLQAELIQLQEWVIDQQKKVVILFEGRDAAGKGGAIRRIAAHINPRHYRIIALPKPTEEESGQWYFQRYVNHLPKPGEMVFFDRSWYNRAVVEPVNGFCTAEQYETFMAQVNDFERMLQSSDTYLIKFYFSITKEEQARRFADIKSSPLKRWKMTPVDEAAQGLWDEYTSYKERMFKETHTENAPWIIIQADQKTKARLEALEHVLKSLPY</sequence>
<evidence type="ECO:0000256" key="3">
    <source>
        <dbReference type="ARBA" id="ARBA00022777"/>
    </source>
</evidence>